<organism evidence="9 10">
    <name type="scientific">Pseudohongiella nitratireducens</name>
    <dbReference type="NCBI Taxonomy" id="1768907"/>
    <lineage>
        <taxon>Bacteria</taxon>
        <taxon>Pseudomonadati</taxon>
        <taxon>Pseudomonadota</taxon>
        <taxon>Gammaproteobacteria</taxon>
        <taxon>Pseudomonadales</taxon>
        <taxon>Pseudohongiellaceae</taxon>
        <taxon>Pseudohongiella</taxon>
    </lineage>
</organism>
<evidence type="ECO:0000259" key="8">
    <source>
        <dbReference type="Pfam" id="PF03958"/>
    </source>
</evidence>
<protein>
    <recommendedName>
        <fullName evidence="11">Type IV pilus biogenesis protein PilQ</fullName>
    </recommendedName>
</protein>
<sequence length="346" mass="37006">MLVTLESEGDANEVSSAAEPGVPERPVSLSTRYYRVHYADALSLLALIKETSGGEGWLSERGRAQLDERSNTMVITDEPERLAMIDVLLSELDVPVSQVLVEARIISASLDSARQLGVHWQALELNDSAAQPSAGSTGQRYLATAATTATAKSSQPSGDWRLGLGDSLQLQGGFATDRFRLELDLAAMQAAGKVELLARPSIMTRANQQASIQSGVRVPYQSQAGGTAGGSVTQFVDAVLSLSVLPRITPDGQVHMELEVRQDAVAAGNSPVPAINTNTIATQVRLENHDTLVLGGIFSDQLRENEAGVPVLSQLPAVGRLFRQTRHSTQRSELLIFITPVIIPAH</sequence>
<evidence type="ECO:0008006" key="11">
    <source>
        <dbReference type="Google" id="ProtNLM"/>
    </source>
</evidence>
<dbReference type="InterPro" id="IPR038591">
    <property type="entry name" value="NolW-like_sf"/>
</dbReference>
<reference evidence="9" key="1">
    <citation type="journal article" date="2014" name="Int. J. Syst. Evol. Microbiol.">
        <title>Complete genome sequence of Corynebacterium casei LMG S-19264T (=DSM 44701T), isolated from a smear-ripened cheese.</title>
        <authorList>
            <consortium name="US DOE Joint Genome Institute (JGI-PGF)"/>
            <person name="Walter F."/>
            <person name="Albersmeier A."/>
            <person name="Kalinowski J."/>
            <person name="Ruckert C."/>
        </authorList>
    </citation>
    <scope>NUCLEOTIDE SEQUENCE</scope>
    <source>
        <strain evidence="9">CGMCC 1.15425</strain>
    </source>
</reference>
<proteinExistence type="inferred from homology"/>
<evidence type="ECO:0000256" key="6">
    <source>
        <dbReference type="SAM" id="MobiDB-lite"/>
    </source>
</evidence>
<dbReference type="EMBL" id="BMIY01000007">
    <property type="protein sequence ID" value="GFZ75988.1"/>
    <property type="molecule type" value="Genomic_DNA"/>
</dbReference>
<keyword evidence="10" id="KW-1185">Reference proteome</keyword>
<gene>
    <name evidence="9" type="ORF">GCM10011403_18470</name>
</gene>
<dbReference type="GO" id="GO:0009306">
    <property type="term" value="P:protein secretion"/>
    <property type="evidence" value="ECO:0007669"/>
    <property type="project" value="InterPro"/>
</dbReference>
<dbReference type="InterPro" id="IPR051808">
    <property type="entry name" value="Type_IV_pilus_biogenesis"/>
</dbReference>
<dbReference type="Gene3D" id="3.30.1370.120">
    <property type="match status" value="1"/>
</dbReference>
<dbReference type="InterPro" id="IPR004846">
    <property type="entry name" value="T2SS/T3SS_dom"/>
</dbReference>
<dbReference type="InterPro" id="IPR001775">
    <property type="entry name" value="GspD/PilQ"/>
</dbReference>
<name>A0A916QL15_9GAMM</name>
<keyword evidence="5" id="KW-0813">Transport</keyword>
<dbReference type="InterPro" id="IPR005644">
    <property type="entry name" value="NolW-like"/>
</dbReference>
<keyword evidence="2" id="KW-0732">Signal</keyword>
<comment type="similarity">
    <text evidence="4">Belongs to the bacterial secretin family.</text>
</comment>
<dbReference type="PANTHER" id="PTHR30604">
    <property type="entry name" value="PROTEIN TRANSPORT PROTEIN HOFQ"/>
    <property type="match status" value="1"/>
</dbReference>
<dbReference type="Proteomes" id="UP000627715">
    <property type="component" value="Unassembled WGS sequence"/>
</dbReference>
<comment type="subcellular location">
    <subcellularLocation>
        <location evidence="5">Cell outer membrane</location>
    </subcellularLocation>
    <subcellularLocation>
        <location evidence="1">Membrane</location>
    </subcellularLocation>
</comment>
<dbReference type="PANTHER" id="PTHR30604:SF1">
    <property type="entry name" value="DNA UTILIZATION PROTEIN HOFQ"/>
    <property type="match status" value="1"/>
</dbReference>
<evidence type="ECO:0000256" key="1">
    <source>
        <dbReference type="ARBA" id="ARBA00004370"/>
    </source>
</evidence>
<evidence type="ECO:0000256" key="4">
    <source>
        <dbReference type="RuleBase" id="RU004003"/>
    </source>
</evidence>
<evidence type="ECO:0000256" key="5">
    <source>
        <dbReference type="RuleBase" id="RU004004"/>
    </source>
</evidence>
<evidence type="ECO:0000313" key="9">
    <source>
        <dbReference type="EMBL" id="GFZ75988.1"/>
    </source>
</evidence>
<reference evidence="9" key="2">
    <citation type="submission" date="2020-09" db="EMBL/GenBank/DDBJ databases">
        <authorList>
            <person name="Sun Q."/>
            <person name="Zhou Y."/>
        </authorList>
    </citation>
    <scope>NUCLEOTIDE SEQUENCE</scope>
    <source>
        <strain evidence="9">CGMCC 1.15425</strain>
    </source>
</reference>
<dbReference type="Pfam" id="PF00263">
    <property type="entry name" value="Secretin"/>
    <property type="match status" value="1"/>
</dbReference>
<feature type="domain" description="Type II/III secretion system secretin-like" evidence="7">
    <location>
        <begin position="187"/>
        <end position="343"/>
    </location>
</feature>
<dbReference type="AlphaFoldDB" id="A0A916QL15"/>
<feature type="domain" description="NolW-like" evidence="8">
    <location>
        <begin position="31"/>
        <end position="98"/>
    </location>
</feature>
<keyword evidence="3" id="KW-0472">Membrane</keyword>
<dbReference type="PRINTS" id="PR00811">
    <property type="entry name" value="BCTERIALGSPD"/>
</dbReference>
<evidence type="ECO:0000256" key="2">
    <source>
        <dbReference type="ARBA" id="ARBA00022729"/>
    </source>
</evidence>
<evidence type="ECO:0000313" key="10">
    <source>
        <dbReference type="Proteomes" id="UP000627715"/>
    </source>
</evidence>
<dbReference type="GO" id="GO:0009279">
    <property type="term" value="C:cell outer membrane"/>
    <property type="evidence" value="ECO:0007669"/>
    <property type="project" value="UniProtKB-SubCell"/>
</dbReference>
<feature type="region of interest" description="Disordered" evidence="6">
    <location>
        <begin position="1"/>
        <end position="23"/>
    </location>
</feature>
<evidence type="ECO:0000259" key="7">
    <source>
        <dbReference type="Pfam" id="PF00263"/>
    </source>
</evidence>
<accession>A0A916QL15</accession>
<evidence type="ECO:0000256" key="3">
    <source>
        <dbReference type="ARBA" id="ARBA00023136"/>
    </source>
</evidence>
<dbReference type="Pfam" id="PF03958">
    <property type="entry name" value="Secretin_N"/>
    <property type="match status" value="1"/>
</dbReference>
<comment type="caution">
    <text evidence="9">The sequence shown here is derived from an EMBL/GenBank/DDBJ whole genome shotgun (WGS) entry which is preliminary data.</text>
</comment>